<comment type="caution">
    <text evidence="3">The sequence shown here is derived from an EMBL/GenBank/DDBJ whole genome shotgun (WGS) entry which is preliminary data.</text>
</comment>
<feature type="compositionally biased region" description="Low complexity" evidence="1">
    <location>
        <begin position="15"/>
        <end position="31"/>
    </location>
</feature>
<dbReference type="InterPro" id="IPR000467">
    <property type="entry name" value="G_patch_dom"/>
</dbReference>
<dbReference type="InterPro" id="IPR036236">
    <property type="entry name" value="Znf_C2H2_sf"/>
</dbReference>
<reference evidence="3 4" key="2">
    <citation type="journal article" date="2012" name="Open Biol.">
        <title>Characteristics of nucleosomes and linker DNA regions on the genome of the basidiomycete Mixia osmundae revealed by mono- and dinucleosome mapping.</title>
        <authorList>
            <person name="Nishida H."/>
            <person name="Kondo S."/>
            <person name="Matsumoto T."/>
            <person name="Suzuki Y."/>
            <person name="Yoshikawa H."/>
            <person name="Taylor T.D."/>
            <person name="Sugiyama J."/>
        </authorList>
    </citation>
    <scope>NUCLEOTIDE SEQUENCE [LARGE SCALE GENOMIC DNA]</scope>
    <source>
        <strain evidence="4">CBS 9802 / IAM 14324 / JCM 22182 / KY 12970</strain>
    </source>
</reference>
<keyword evidence="4" id="KW-1185">Reference proteome</keyword>
<dbReference type="Proteomes" id="UP000009131">
    <property type="component" value="Unassembled WGS sequence"/>
</dbReference>
<evidence type="ECO:0000256" key="1">
    <source>
        <dbReference type="SAM" id="MobiDB-lite"/>
    </source>
</evidence>
<dbReference type="GO" id="GO:0003676">
    <property type="term" value="F:nucleic acid binding"/>
    <property type="evidence" value="ECO:0007669"/>
    <property type="project" value="InterPro"/>
</dbReference>
<dbReference type="PANTHER" id="PTHR47251">
    <property type="entry name" value="FINGER DOMAIN PROTEIN, PUTATIVE (AFU_ORTHOLOGUE AFUA_3G04180)-RELATED"/>
    <property type="match status" value="1"/>
</dbReference>
<dbReference type="PROSITE" id="PS00028">
    <property type="entry name" value="ZINC_FINGER_C2H2_1"/>
    <property type="match status" value="1"/>
</dbReference>
<dbReference type="RefSeq" id="XP_014570404.1">
    <property type="nucleotide sequence ID" value="XM_014714918.1"/>
</dbReference>
<dbReference type="Pfam" id="PF01585">
    <property type="entry name" value="G-patch"/>
    <property type="match status" value="1"/>
</dbReference>
<proteinExistence type="predicted"/>
<dbReference type="STRING" id="764103.G7E309"/>
<name>G7E309_MIXOS</name>
<evidence type="ECO:0000259" key="2">
    <source>
        <dbReference type="PROSITE" id="PS50174"/>
    </source>
</evidence>
<dbReference type="SMART" id="SM00443">
    <property type="entry name" value="G_patch"/>
    <property type="match status" value="1"/>
</dbReference>
<dbReference type="PANTHER" id="PTHR47251:SF1">
    <property type="entry name" value="FINGER DOMAIN PROTEIN, PUTATIVE (AFU_ORTHOLOGUE AFUA_3G04180)-RELATED"/>
    <property type="match status" value="1"/>
</dbReference>
<dbReference type="HOGENOM" id="CLU_702242_0_0_1"/>
<feature type="region of interest" description="Disordered" evidence="1">
    <location>
        <begin position="327"/>
        <end position="346"/>
    </location>
</feature>
<dbReference type="SUPFAM" id="SSF57667">
    <property type="entry name" value="beta-beta-alpha zinc fingers"/>
    <property type="match status" value="1"/>
</dbReference>
<accession>G7E309</accession>
<sequence>MSSLKRESPDDQDSDGASSSGYGSIVSRSPSPETAHSSTHAGKRRAVTPDYGQQLPIKADNVGQRLLERMGWQAGQGLGLNGQGRIEPIQVVYKADLMGLGKVELERDMLDNASLRQRTLDSIKLARETDEQRAAREARVAREAAVKAEIVSAIEKFHCQLCDKAYVNVRQYDEHLNSYDHHHKKRFLELKAESRAAAAVSGQLDKRKEKERKREEREFARLAQAAGVMQSQPVQPIRAIATENAMTAAAPAQKSSGGFKRIAVTVPVRTAPLHSDSSVSALDTKSPITTTPSSTAAEPVADAAVASTAPTFRPSAFRRIPAVAPRAQPELPTADQWRPPDAEPLHPLLSGAAEVEADSIDALLDANMPARKPRPFVRKGGTAAWSNFRKGKT</sequence>
<evidence type="ECO:0000313" key="3">
    <source>
        <dbReference type="EMBL" id="GAA97190.1"/>
    </source>
</evidence>
<feature type="region of interest" description="Disordered" evidence="1">
    <location>
        <begin position="1"/>
        <end position="55"/>
    </location>
</feature>
<protein>
    <recommendedName>
        <fullName evidence="2">G-patch domain-containing protein</fullName>
    </recommendedName>
</protein>
<feature type="domain" description="G-patch" evidence="2">
    <location>
        <begin position="59"/>
        <end position="105"/>
    </location>
</feature>
<reference evidence="3 4" key="1">
    <citation type="journal article" date="2011" name="J. Gen. Appl. Microbiol.">
        <title>Draft genome sequencing of the enigmatic basidiomycete Mixia osmundae.</title>
        <authorList>
            <person name="Nishida H."/>
            <person name="Nagatsuka Y."/>
            <person name="Sugiyama J."/>
        </authorList>
    </citation>
    <scope>NUCLEOTIDE SEQUENCE [LARGE SCALE GENOMIC DNA]</scope>
    <source>
        <strain evidence="4">CBS 9802 / IAM 14324 / JCM 22182 / KY 12970</strain>
    </source>
</reference>
<dbReference type="InterPro" id="IPR013087">
    <property type="entry name" value="Znf_C2H2_type"/>
</dbReference>
<evidence type="ECO:0000313" key="4">
    <source>
        <dbReference type="Proteomes" id="UP000009131"/>
    </source>
</evidence>
<dbReference type="PROSITE" id="PS50174">
    <property type="entry name" value="G_PATCH"/>
    <property type="match status" value="1"/>
</dbReference>
<organism evidence="3 4">
    <name type="scientific">Mixia osmundae (strain CBS 9802 / IAM 14324 / JCM 22182 / KY 12970)</name>
    <dbReference type="NCBI Taxonomy" id="764103"/>
    <lineage>
        <taxon>Eukaryota</taxon>
        <taxon>Fungi</taxon>
        <taxon>Dikarya</taxon>
        <taxon>Basidiomycota</taxon>
        <taxon>Pucciniomycotina</taxon>
        <taxon>Mixiomycetes</taxon>
        <taxon>Mixiales</taxon>
        <taxon>Mixiaceae</taxon>
        <taxon>Mixia</taxon>
    </lineage>
</organism>
<dbReference type="OrthoDB" id="4822at2759"/>
<dbReference type="eggNOG" id="ENOG502S1PS">
    <property type="taxonomic scope" value="Eukaryota"/>
</dbReference>
<gene>
    <name evidence="3" type="primary">Mo03866</name>
    <name evidence="3" type="ORF">E5Q_03866</name>
</gene>
<dbReference type="EMBL" id="BABT02000117">
    <property type="protein sequence ID" value="GAA97190.1"/>
    <property type="molecule type" value="Genomic_DNA"/>
</dbReference>
<dbReference type="AlphaFoldDB" id="G7E309"/>
<dbReference type="InParanoid" id="G7E309"/>